<dbReference type="AlphaFoldDB" id="A0A6J8BPJ7"/>
<protein>
    <submittedName>
        <fullName evidence="1">Uncharacterized protein</fullName>
    </submittedName>
</protein>
<dbReference type="PANTHER" id="PTHR47018">
    <property type="entry name" value="CXC DOMAIN-CONTAINING PROTEIN-RELATED"/>
    <property type="match status" value="1"/>
</dbReference>
<keyword evidence="2" id="KW-1185">Reference proteome</keyword>
<evidence type="ECO:0000313" key="1">
    <source>
        <dbReference type="EMBL" id="CAC5385526.1"/>
    </source>
</evidence>
<dbReference type="OrthoDB" id="6093713at2759"/>
<evidence type="ECO:0000313" key="2">
    <source>
        <dbReference type="Proteomes" id="UP000507470"/>
    </source>
</evidence>
<sequence>MPSRIQHENKPSQEKEAGDVALAELVNYVFETQRNSDVANAFRLADLSNMYEKRVQQLSEGTIPIRRTRLKEMLLAKIPDLQAYTKGREVLLVFEKDVGPAIALACNYDDTIHIGKTAEIIWTQIKEHKTKFSGSFSAEDTQSSVPTSLLELVCMIEHGPDIQSRLENSVCKSDLAIAQLLMYNYHAKTPKVSEQQRHAHPSDDISGIERGDLILGNRSNSRQVSSLPDTYANVRPAYLKTKPKPPNSPDTILKLLDHDYLKQSLQSSHQGLSSYSQPNLFQTLLGKTYDAHRADEDIDALYTLVHKAVVNNCHFEKV</sequence>
<gene>
    <name evidence="1" type="ORF">MCOR_21062</name>
</gene>
<organism evidence="1 2">
    <name type="scientific">Mytilus coruscus</name>
    <name type="common">Sea mussel</name>
    <dbReference type="NCBI Taxonomy" id="42192"/>
    <lineage>
        <taxon>Eukaryota</taxon>
        <taxon>Metazoa</taxon>
        <taxon>Spiralia</taxon>
        <taxon>Lophotrochozoa</taxon>
        <taxon>Mollusca</taxon>
        <taxon>Bivalvia</taxon>
        <taxon>Autobranchia</taxon>
        <taxon>Pteriomorphia</taxon>
        <taxon>Mytilida</taxon>
        <taxon>Mytiloidea</taxon>
        <taxon>Mytilidae</taxon>
        <taxon>Mytilinae</taxon>
        <taxon>Mytilus</taxon>
    </lineage>
</organism>
<dbReference type="EMBL" id="CACVKT020003731">
    <property type="protein sequence ID" value="CAC5385526.1"/>
    <property type="molecule type" value="Genomic_DNA"/>
</dbReference>
<name>A0A6J8BPJ7_MYTCO</name>
<reference evidence="1 2" key="1">
    <citation type="submission" date="2020-06" db="EMBL/GenBank/DDBJ databases">
        <authorList>
            <person name="Li R."/>
            <person name="Bekaert M."/>
        </authorList>
    </citation>
    <scope>NUCLEOTIDE SEQUENCE [LARGE SCALE GENOMIC DNA]</scope>
    <source>
        <strain evidence="2">wild</strain>
    </source>
</reference>
<proteinExistence type="predicted"/>
<accession>A0A6J8BPJ7</accession>
<dbReference type="Proteomes" id="UP000507470">
    <property type="component" value="Unassembled WGS sequence"/>
</dbReference>
<dbReference type="PANTHER" id="PTHR47018:SF1">
    <property type="entry name" value="TESMIN_TSO1-LIKE CXC DOMAIN-CONTAINING PROTEIN"/>
    <property type="match status" value="1"/>
</dbReference>